<gene>
    <name evidence="1" type="ORF">THFILI_11105</name>
</gene>
<accession>A0A0D6XAP9</accession>
<keyword evidence="2" id="KW-1185">Reference proteome</keyword>
<organism evidence="1 2">
    <name type="scientific">Thermus filiformis</name>
    <dbReference type="NCBI Taxonomy" id="276"/>
    <lineage>
        <taxon>Bacteria</taxon>
        <taxon>Thermotogati</taxon>
        <taxon>Deinococcota</taxon>
        <taxon>Deinococci</taxon>
        <taxon>Thermales</taxon>
        <taxon>Thermaceae</taxon>
        <taxon>Thermus</taxon>
    </lineage>
</organism>
<protein>
    <submittedName>
        <fullName evidence="1">Uncharacterized protein</fullName>
    </submittedName>
</protein>
<sequence length="185" mass="19201">MIASLIPPIPVDNPLGLNGQSVTLTVGTVGSSGLTPQAQGTPISGNLDFTFGDVLSGVSLPLTPSQLNACYDFTVQGPVPQGAPESLTLTDVRLDLTLSDERHNPVQATITARSVTLTAQDGQYTGEGKDLCGTFSNAGELIAILRDAPEPNRLTGTFQMVADGTLPQGTTLTVTFKNGKGTIKF</sequence>
<dbReference type="EMBL" id="JPSL02000040">
    <property type="protein sequence ID" value="KIX84421.1"/>
    <property type="molecule type" value="Genomic_DNA"/>
</dbReference>
<evidence type="ECO:0000313" key="1">
    <source>
        <dbReference type="EMBL" id="KIX84421.1"/>
    </source>
</evidence>
<reference evidence="1 2" key="1">
    <citation type="journal article" date="2015" name="Genome Announc.">
        <title>Draft Genome Sequence of the Thermophile Thermus filiformis ATCC 43280, Producer of Carotenoid-(Di)glucoside-Branched Fatty Acid (Di)esters and Source of Hyperthermostable Enzymes of Biotechnological Interest.</title>
        <authorList>
            <person name="Mandelli F."/>
            <person name="Oliveira Ramires B."/>
            <person name="Couger M.B."/>
            <person name="Paixao D.A."/>
            <person name="Camilo C.M."/>
            <person name="Polikarpov I."/>
            <person name="Prade R."/>
            <person name="Riano-Pachon D.M."/>
            <person name="Squina F.M."/>
        </authorList>
    </citation>
    <scope>NUCLEOTIDE SEQUENCE [LARGE SCALE GENOMIC DNA]</scope>
    <source>
        <strain evidence="1 2">ATCC 43280</strain>
    </source>
</reference>
<proteinExistence type="predicted"/>
<name>A0A0D6XAP9_THEFI</name>
<dbReference type="Proteomes" id="UP000030364">
    <property type="component" value="Unassembled WGS sequence"/>
</dbReference>
<dbReference type="AlphaFoldDB" id="A0A0D6XAP9"/>
<comment type="caution">
    <text evidence="1">The sequence shown here is derived from an EMBL/GenBank/DDBJ whole genome shotgun (WGS) entry which is preliminary data.</text>
</comment>
<evidence type="ECO:0000313" key="2">
    <source>
        <dbReference type="Proteomes" id="UP000030364"/>
    </source>
</evidence>